<evidence type="ECO:0000256" key="5">
    <source>
        <dbReference type="ARBA" id="ARBA00022833"/>
    </source>
</evidence>
<dbReference type="InterPro" id="IPR011032">
    <property type="entry name" value="GroES-like_sf"/>
</dbReference>
<dbReference type="AlphaFoldDB" id="A0A3S0GWH6"/>
<evidence type="ECO:0000259" key="15">
    <source>
        <dbReference type="SMART" id="SM00829"/>
    </source>
</evidence>
<proteinExistence type="inferred from homology"/>
<evidence type="ECO:0000256" key="4">
    <source>
        <dbReference type="ARBA" id="ARBA00022723"/>
    </source>
</evidence>
<dbReference type="SUPFAM" id="SSF51735">
    <property type="entry name" value="NAD(P)-binding Rossmann-fold domains"/>
    <property type="match status" value="1"/>
</dbReference>
<dbReference type="PANTHER" id="PTHR43880:SF12">
    <property type="entry name" value="ALCOHOL DEHYDROGENASE CLASS-3"/>
    <property type="match status" value="1"/>
</dbReference>
<evidence type="ECO:0000313" key="17">
    <source>
        <dbReference type="Proteomes" id="UP000267418"/>
    </source>
</evidence>
<comment type="catalytic activity">
    <reaction evidence="10 14">
        <text>S-(hydroxymethyl)glutathione + NAD(+) = S-formylglutathione + NADH + H(+)</text>
        <dbReference type="Rhea" id="RHEA:19985"/>
        <dbReference type="ChEBI" id="CHEBI:15378"/>
        <dbReference type="ChEBI" id="CHEBI:57540"/>
        <dbReference type="ChEBI" id="CHEBI:57688"/>
        <dbReference type="ChEBI" id="CHEBI:57945"/>
        <dbReference type="ChEBI" id="CHEBI:58758"/>
        <dbReference type="EC" id="1.1.1.284"/>
    </reaction>
</comment>
<dbReference type="InterPro" id="IPR036291">
    <property type="entry name" value="NAD(P)-bd_dom_sf"/>
</dbReference>
<comment type="catalytic activity">
    <reaction evidence="13">
        <text>a primary alcohol + NAD(+) = an aldehyde + NADH + H(+)</text>
        <dbReference type="Rhea" id="RHEA:10736"/>
        <dbReference type="ChEBI" id="CHEBI:15378"/>
        <dbReference type="ChEBI" id="CHEBI:15734"/>
        <dbReference type="ChEBI" id="CHEBI:17478"/>
        <dbReference type="ChEBI" id="CHEBI:57540"/>
        <dbReference type="ChEBI" id="CHEBI:57945"/>
        <dbReference type="EC" id="1.1.1.1"/>
    </reaction>
</comment>
<organism evidence="16 17">
    <name type="scientific">Variovorax gossypii</name>
    <dbReference type="NCBI Taxonomy" id="1679495"/>
    <lineage>
        <taxon>Bacteria</taxon>
        <taxon>Pseudomonadati</taxon>
        <taxon>Pseudomonadota</taxon>
        <taxon>Betaproteobacteria</taxon>
        <taxon>Burkholderiales</taxon>
        <taxon>Comamonadaceae</taxon>
        <taxon>Variovorax</taxon>
    </lineage>
</organism>
<comment type="catalytic activity">
    <reaction evidence="12">
        <text>a secondary alcohol + NAD(+) = a ketone + NADH + H(+)</text>
        <dbReference type="Rhea" id="RHEA:10740"/>
        <dbReference type="ChEBI" id="CHEBI:15378"/>
        <dbReference type="ChEBI" id="CHEBI:17087"/>
        <dbReference type="ChEBI" id="CHEBI:35681"/>
        <dbReference type="ChEBI" id="CHEBI:57540"/>
        <dbReference type="ChEBI" id="CHEBI:57945"/>
        <dbReference type="EC" id="1.1.1.1"/>
    </reaction>
</comment>
<dbReference type="SUPFAM" id="SSF50129">
    <property type="entry name" value="GroES-like"/>
    <property type="match status" value="2"/>
</dbReference>
<gene>
    <name evidence="16" type="ORF">EJP69_15305</name>
</gene>
<keyword evidence="6 14" id="KW-0560">Oxidoreductase</keyword>
<comment type="catalytic activity">
    <reaction evidence="11">
        <text>S-nitrosoglutathione + NADH + H(+) = S-(hydroxysulfenamide)glutathione + NAD(+)</text>
        <dbReference type="Rhea" id="RHEA:78371"/>
        <dbReference type="ChEBI" id="CHEBI:15378"/>
        <dbReference type="ChEBI" id="CHEBI:57540"/>
        <dbReference type="ChEBI" id="CHEBI:57945"/>
        <dbReference type="ChEBI" id="CHEBI:145544"/>
        <dbReference type="ChEBI" id="CHEBI:229723"/>
    </reaction>
    <physiologicalReaction direction="left-to-right" evidence="11">
        <dbReference type="Rhea" id="RHEA:78372"/>
    </physiologicalReaction>
</comment>
<dbReference type="GO" id="GO:0008270">
    <property type="term" value="F:zinc ion binding"/>
    <property type="evidence" value="ECO:0007669"/>
    <property type="project" value="InterPro"/>
</dbReference>
<evidence type="ECO:0000313" key="16">
    <source>
        <dbReference type="EMBL" id="RTQ33738.1"/>
    </source>
</evidence>
<dbReference type="GO" id="GO:0106322">
    <property type="term" value="F:S-(hydroxymethyl)glutathione dehydrogenase (NAD+) activity"/>
    <property type="evidence" value="ECO:0007669"/>
    <property type="project" value="RHEA"/>
</dbReference>
<dbReference type="Gene3D" id="3.90.180.10">
    <property type="entry name" value="Medium-chain alcohol dehydrogenases, catalytic domain"/>
    <property type="match status" value="1"/>
</dbReference>
<evidence type="ECO:0000256" key="2">
    <source>
        <dbReference type="ARBA" id="ARBA00010902"/>
    </source>
</evidence>
<dbReference type="GO" id="GO:0106321">
    <property type="term" value="F:S-(hydroxymethyl)glutathione dehydrogenase (NADP+) activity"/>
    <property type="evidence" value="ECO:0007669"/>
    <property type="project" value="RHEA"/>
</dbReference>
<dbReference type="SMART" id="SM00829">
    <property type="entry name" value="PKS_ER"/>
    <property type="match status" value="1"/>
</dbReference>
<comment type="caution">
    <text evidence="16">The sequence shown here is derived from an EMBL/GenBank/DDBJ whole genome shotgun (WGS) entry which is preliminary data.</text>
</comment>
<evidence type="ECO:0000256" key="6">
    <source>
        <dbReference type="ARBA" id="ARBA00023002"/>
    </source>
</evidence>
<sequence length="368" mass="39496">MKTKAAVAWKSGAPLTIETVDLEGPKFGEVLVEIKATGICHTDYYTLSGADPEGIFPAILGHEGAGIVVDVGPGVTTLKKGDHVIPLYTPECRQCKLCLSRKTNLCQLIRGTQGKGLMPDGTSRFSLDGKPIAHYMGTSTFSNYTVAPEISLAKIREDAPFDKVCYIGCGVTTGIGAVIFTAKVEAGANVVVFGLGGIGLNVIQGAKMVGADKIIGIDLNPAREEMARKFGMTHFLNPKDHENIVDAIVQLTDGGADYSFECIGNTKVMRQALECTHKGWGRSIIIGVAEAGAEISTRPFQLVTGRKWEGSAFGGARGRTDVPKIVDWYMEGKIDIDSLITHTMPLEKINEGFDLMKRGESIRGVVLY</sequence>
<dbReference type="NCBIfam" id="TIGR02818">
    <property type="entry name" value="adh_III_F_hyde"/>
    <property type="match status" value="1"/>
</dbReference>
<dbReference type="EMBL" id="RXOE01000003">
    <property type="protein sequence ID" value="RTQ33738.1"/>
    <property type="molecule type" value="Genomic_DNA"/>
</dbReference>
<evidence type="ECO:0000256" key="12">
    <source>
        <dbReference type="ARBA" id="ARBA00049164"/>
    </source>
</evidence>
<evidence type="ECO:0000256" key="14">
    <source>
        <dbReference type="RuleBase" id="RU362016"/>
    </source>
</evidence>
<evidence type="ECO:0000256" key="8">
    <source>
        <dbReference type="ARBA" id="ARBA00045226"/>
    </source>
</evidence>
<dbReference type="InterPro" id="IPR013154">
    <property type="entry name" value="ADH-like_N"/>
</dbReference>
<comment type="cofactor">
    <cofactor evidence="1 14">
        <name>Zn(2+)</name>
        <dbReference type="ChEBI" id="CHEBI:29105"/>
    </cofactor>
</comment>
<dbReference type="FunFam" id="3.40.50.720:FF:000003">
    <property type="entry name" value="S-(hydroxymethyl)glutathione dehydrogenase"/>
    <property type="match status" value="1"/>
</dbReference>
<dbReference type="Gene3D" id="3.40.50.720">
    <property type="entry name" value="NAD(P)-binding Rossmann-like Domain"/>
    <property type="match status" value="1"/>
</dbReference>
<dbReference type="RefSeq" id="WP_126471226.1">
    <property type="nucleotide sequence ID" value="NZ_RXOE01000003.1"/>
</dbReference>
<evidence type="ECO:0000256" key="9">
    <source>
        <dbReference type="ARBA" id="ARBA00047793"/>
    </source>
</evidence>
<dbReference type="OrthoDB" id="9770544at2"/>
<dbReference type="FunFam" id="3.90.180.10:FF:000001">
    <property type="entry name" value="S-(hydroxymethyl)glutathione dehydrogenase"/>
    <property type="match status" value="1"/>
</dbReference>
<dbReference type="GO" id="GO:0005829">
    <property type="term" value="C:cytosol"/>
    <property type="evidence" value="ECO:0007669"/>
    <property type="project" value="TreeGrafter"/>
</dbReference>
<dbReference type="PROSITE" id="PS00059">
    <property type="entry name" value="ADH_ZINC"/>
    <property type="match status" value="1"/>
</dbReference>
<dbReference type="InterPro" id="IPR020843">
    <property type="entry name" value="ER"/>
</dbReference>
<feature type="domain" description="Enoyl reductase (ER)" evidence="15">
    <location>
        <begin position="12"/>
        <end position="367"/>
    </location>
</feature>
<dbReference type="InterPro" id="IPR013149">
    <property type="entry name" value="ADH-like_C"/>
</dbReference>
<comment type="function">
    <text evidence="8">Has high formaldehyde dehydrogenase activity in the presence of glutathione and catalyzes the oxidation of normal alcohols in a reaction that is not GSH-dependent. In addition, hemithiolacetals other than those formed from GSH, including omega-thiol fatty acids, also are substrates. Also acts as a S-nitroso-glutathione reductase by catalyzing the NADH-dependent reduction of S-nitrosoglutathione.</text>
</comment>
<dbReference type="EC" id="1.1.1.284" evidence="14"/>
<dbReference type="GO" id="GO:0004022">
    <property type="term" value="F:alcohol dehydrogenase (NAD+) activity"/>
    <property type="evidence" value="ECO:0007669"/>
    <property type="project" value="UniProtKB-EC"/>
</dbReference>
<protein>
    <recommendedName>
        <fullName evidence="3 14">S-(hydroxymethyl)glutathione dehydrogenase</fullName>
        <ecNumber evidence="14">1.1.1.284</ecNumber>
    </recommendedName>
</protein>
<keyword evidence="17" id="KW-1185">Reference proteome</keyword>
<dbReference type="InterPro" id="IPR002328">
    <property type="entry name" value="ADH_Zn_CS"/>
</dbReference>
<keyword evidence="4 14" id="KW-0479">Metal-binding</keyword>
<comment type="catalytic activity">
    <reaction evidence="9">
        <text>S-(hydroxymethyl)glutathione + NADP(+) = S-formylglutathione + NADPH + H(+)</text>
        <dbReference type="Rhea" id="RHEA:19981"/>
        <dbReference type="ChEBI" id="CHEBI:15378"/>
        <dbReference type="ChEBI" id="CHEBI:57688"/>
        <dbReference type="ChEBI" id="CHEBI:57783"/>
        <dbReference type="ChEBI" id="CHEBI:58349"/>
        <dbReference type="ChEBI" id="CHEBI:58758"/>
        <dbReference type="EC" id="1.1.1.284"/>
    </reaction>
</comment>
<evidence type="ECO:0000256" key="10">
    <source>
        <dbReference type="ARBA" id="ARBA00048110"/>
    </source>
</evidence>
<name>A0A3S0GWH6_9BURK</name>
<evidence type="ECO:0000256" key="11">
    <source>
        <dbReference type="ARBA" id="ARBA00048942"/>
    </source>
</evidence>
<dbReference type="InterPro" id="IPR014183">
    <property type="entry name" value="ADH_3"/>
</dbReference>
<evidence type="ECO:0000256" key="1">
    <source>
        <dbReference type="ARBA" id="ARBA00001947"/>
    </source>
</evidence>
<reference evidence="16 17" key="1">
    <citation type="submission" date="2018-12" db="EMBL/GenBank/DDBJ databases">
        <title>The genome of Variovorax gossypii DSM 100435.</title>
        <authorList>
            <person name="Gao J."/>
            <person name="Sun J."/>
        </authorList>
    </citation>
    <scope>NUCLEOTIDE SEQUENCE [LARGE SCALE GENOMIC DNA]</scope>
    <source>
        <strain evidence="16 17">DSM 100435</strain>
    </source>
</reference>
<accession>A0A3S0GWH6</accession>
<dbReference type="PANTHER" id="PTHR43880">
    <property type="entry name" value="ALCOHOL DEHYDROGENASE"/>
    <property type="match status" value="1"/>
</dbReference>
<keyword evidence="7 14" id="KW-0520">NAD</keyword>
<keyword evidence="5 14" id="KW-0862">Zinc</keyword>
<dbReference type="CDD" id="cd08300">
    <property type="entry name" value="alcohol_DH_class_III"/>
    <property type="match status" value="1"/>
</dbReference>
<dbReference type="GO" id="GO:0080007">
    <property type="term" value="F:S-nitrosoglutathione reductase (NADH) activity"/>
    <property type="evidence" value="ECO:0007669"/>
    <property type="project" value="RHEA"/>
</dbReference>
<evidence type="ECO:0000256" key="7">
    <source>
        <dbReference type="ARBA" id="ARBA00023027"/>
    </source>
</evidence>
<comment type="similarity">
    <text evidence="2 14">Belongs to the zinc-containing alcohol dehydrogenase family. Class-III subfamily.</text>
</comment>
<dbReference type="GO" id="GO:0046294">
    <property type="term" value="P:formaldehyde catabolic process"/>
    <property type="evidence" value="ECO:0007669"/>
    <property type="project" value="InterPro"/>
</dbReference>
<evidence type="ECO:0000256" key="3">
    <source>
        <dbReference type="ARBA" id="ARBA00021865"/>
    </source>
</evidence>
<dbReference type="Pfam" id="PF08240">
    <property type="entry name" value="ADH_N"/>
    <property type="match status" value="1"/>
</dbReference>
<dbReference type="Pfam" id="PF00107">
    <property type="entry name" value="ADH_zinc_N"/>
    <property type="match status" value="1"/>
</dbReference>
<evidence type="ECO:0000256" key="13">
    <source>
        <dbReference type="ARBA" id="ARBA00049243"/>
    </source>
</evidence>
<dbReference type="Proteomes" id="UP000267418">
    <property type="component" value="Unassembled WGS sequence"/>
</dbReference>